<dbReference type="InterPro" id="IPR050596">
    <property type="entry name" value="AspAT/PAT-like"/>
</dbReference>
<evidence type="ECO:0000256" key="2">
    <source>
        <dbReference type="ARBA" id="ARBA00007441"/>
    </source>
</evidence>
<evidence type="ECO:0000259" key="6">
    <source>
        <dbReference type="Pfam" id="PF00155"/>
    </source>
</evidence>
<comment type="cofactor">
    <cofactor evidence="1">
        <name>pyridoxal 5'-phosphate</name>
        <dbReference type="ChEBI" id="CHEBI:597326"/>
    </cofactor>
</comment>
<dbReference type="InterPro" id="IPR004839">
    <property type="entry name" value="Aminotransferase_I/II_large"/>
</dbReference>
<dbReference type="InterPro" id="IPR015421">
    <property type="entry name" value="PyrdxlP-dep_Trfase_major"/>
</dbReference>
<evidence type="ECO:0000256" key="1">
    <source>
        <dbReference type="ARBA" id="ARBA00001933"/>
    </source>
</evidence>
<dbReference type="NCBIfam" id="NF006388">
    <property type="entry name" value="PRK08637.1"/>
    <property type="match status" value="1"/>
</dbReference>
<keyword evidence="4" id="KW-0808">Transferase</keyword>
<dbReference type="InterPro" id="IPR015424">
    <property type="entry name" value="PyrdxlP-dep_Trfase"/>
</dbReference>
<evidence type="ECO:0000313" key="8">
    <source>
        <dbReference type="Proteomes" id="UP000016649"/>
    </source>
</evidence>
<proteinExistence type="inferred from homology"/>
<sequence length="471" mass="52674">MFAAHHGNIKNLFRYSYFILKNLYSFIDRGGAQRLLYHIMIHALAQELNAVLDTTALGPLLSDLGKRIFFPKGIIAQSAEAKKTAYKANATTGMACVCGKAVTLEPIQKHFTFLNETETVAYAPTAGNQKLRELWKQKIIEKNPALAGKNFSLPIAVPGLTAGVSYLCDLFIDENDVLIAGDPSWDNYALIAKARRNAQFLQFPLFSGSGFNIDAFRAVMNEESKMGKIRVLLNFPHNPSGYSPTAEEAQTICAIIKQAAQKGACVMVWCDDAYFGFNYEKETEKQSLFAFLADIHERVIAVKIDGPTKEDYVWGFRTGFLTFAGKGLTDIHYEALSKKVMGIIRSSVSCAATPSQSIILQALMEPNLEQERQKLYKLLEKRYRKVRAFVDLKKNHPVLEPLPFNSGYFMSFHCKTVSAEILRQKLLNQYGIGTIAIDNETLRIAFSAIDENLIEDVYTAVYQAAEDLAHE</sequence>
<keyword evidence="8" id="KW-1185">Reference proteome</keyword>
<dbReference type="Proteomes" id="UP000016649">
    <property type="component" value="Unassembled WGS sequence"/>
</dbReference>
<keyword evidence="3 7" id="KW-0032">Aminotransferase</keyword>
<dbReference type="EMBL" id="AWVH01000033">
    <property type="protein sequence ID" value="ERJ92584.1"/>
    <property type="molecule type" value="Genomic_DNA"/>
</dbReference>
<protein>
    <submittedName>
        <fullName evidence="7">Aminotransferase, class I/II</fullName>
    </submittedName>
</protein>
<dbReference type="Pfam" id="PF00155">
    <property type="entry name" value="Aminotran_1_2"/>
    <property type="match status" value="1"/>
</dbReference>
<evidence type="ECO:0000256" key="4">
    <source>
        <dbReference type="ARBA" id="ARBA00022679"/>
    </source>
</evidence>
<evidence type="ECO:0000256" key="5">
    <source>
        <dbReference type="ARBA" id="ARBA00022898"/>
    </source>
</evidence>
<gene>
    <name evidence="7" type="ORF">HMPREF9193_01341</name>
</gene>
<dbReference type="PANTHER" id="PTHR46383">
    <property type="entry name" value="ASPARTATE AMINOTRANSFERASE"/>
    <property type="match status" value="1"/>
</dbReference>
<name>A0ABN0NY90_TRELE</name>
<accession>A0ABN0NY90</accession>
<keyword evidence="5" id="KW-0663">Pyridoxal phosphate</keyword>
<dbReference type="PANTHER" id="PTHR46383:SF1">
    <property type="entry name" value="ASPARTATE AMINOTRANSFERASE"/>
    <property type="match status" value="1"/>
</dbReference>
<evidence type="ECO:0000256" key="3">
    <source>
        <dbReference type="ARBA" id="ARBA00022576"/>
    </source>
</evidence>
<evidence type="ECO:0000313" key="7">
    <source>
        <dbReference type="EMBL" id="ERJ92584.1"/>
    </source>
</evidence>
<dbReference type="GO" id="GO:0008483">
    <property type="term" value="F:transaminase activity"/>
    <property type="evidence" value="ECO:0007669"/>
    <property type="project" value="UniProtKB-KW"/>
</dbReference>
<organism evidence="7 8">
    <name type="scientific">Treponema lecithinolyticum ATCC 700332</name>
    <dbReference type="NCBI Taxonomy" id="1321815"/>
    <lineage>
        <taxon>Bacteria</taxon>
        <taxon>Pseudomonadati</taxon>
        <taxon>Spirochaetota</taxon>
        <taxon>Spirochaetia</taxon>
        <taxon>Spirochaetales</taxon>
        <taxon>Treponemataceae</taxon>
        <taxon>Treponema</taxon>
    </lineage>
</organism>
<dbReference type="InterPro" id="IPR015422">
    <property type="entry name" value="PyrdxlP-dep_Trfase_small"/>
</dbReference>
<comment type="similarity">
    <text evidence="2">Belongs to the class-I pyridoxal-phosphate-dependent aminotransferase family.</text>
</comment>
<dbReference type="SUPFAM" id="SSF53383">
    <property type="entry name" value="PLP-dependent transferases"/>
    <property type="match status" value="1"/>
</dbReference>
<feature type="domain" description="Aminotransferase class I/classII large" evidence="6">
    <location>
        <begin position="117"/>
        <end position="458"/>
    </location>
</feature>
<dbReference type="Gene3D" id="3.90.1150.10">
    <property type="entry name" value="Aspartate Aminotransferase, domain 1"/>
    <property type="match status" value="1"/>
</dbReference>
<reference evidence="7 8" key="1">
    <citation type="submission" date="2013-08" db="EMBL/GenBank/DDBJ databases">
        <authorList>
            <person name="Weinstock G."/>
            <person name="Sodergren E."/>
            <person name="Wylie T."/>
            <person name="Fulton L."/>
            <person name="Fulton R."/>
            <person name="Fronick C."/>
            <person name="O'Laughlin M."/>
            <person name="Godfrey J."/>
            <person name="Miner T."/>
            <person name="Herter B."/>
            <person name="Appelbaum E."/>
            <person name="Cordes M."/>
            <person name="Lek S."/>
            <person name="Wollam A."/>
            <person name="Pepin K.H."/>
            <person name="Palsikar V.B."/>
            <person name="Mitreva M."/>
            <person name="Wilson R.K."/>
        </authorList>
    </citation>
    <scope>NUCLEOTIDE SEQUENCE [LARGE SCALE GENOMIC DNA]</scope>
    <source>
        <strain evidence="7 8">ATCC 700332</strain>
    </source>
</reference>
<comment type="caution">
    <text evidence="7">The sequence shown here is derived from an EMBL/GenBank/DDBJ whole genome shotgun (WGS) entry which is preliminary data.</text>
</comment>
<dbReference type="CDD" id="cd00609">
    <property type="entry name" value="AAT_like"/>
    <property type="match status" value="1"/>
</dbReference>
<dbReference type="Gene3D" id="3.40.640.10">
    <property type="entry name" value="Type I PLP-dependent aspartate aminotransferase-like (Major domain)"/>
    <property type="match status" value="1"/>
</dbReference>